<gene>
    <name evidence="1" type="ORF">AB2Z07_00970</name>
</gene>
<reference evidence="1 2" key="1">
    <citation type="submission" date="2024-07" db="EMBL/GenBank/DDBJ databases">
        <title>Active virus-host system and metabolic interactions in a Lokiarchaeon culture.</title>
        <authorList>
            <person name="Ponce Toledo R.I."/>
            <person name="Rodrigues Oliveira T."/>
            <person name="Schleper C."/>
        </authorList>
    </citation>
    <scope>NUCLEOTIDE SEQUENCE [LARGE SCALE GENOMIC DNA]</scope>
    <source>
        <strain evidence="1 2">B35</strain>
    </source>
</reference>
<dbReference type="Proteomes" id="UP001568358">
    <property type="component" value="Unassembled WGS sequence"/>
</dbReference>
<sequence length="151" mass="16966">MPKIRPFKAEDVLQIELRASDCKNLEGIDLVAHGKELALTPYASTLLTDDGQIIACLGGFVFGKTSMVFLLTSTLLELYPLVMLKVSKAYFARALRHGVVRFETLVNPDDARAVRFIEYLGFEREGLCRATGDNLMDRYMYARICLPEQKG</sequence>
<evidence type="ECO:0000313" key="1">
    <source>
        <dbReference type="EMBL" id="MEZ6852113.1"/>
    </source>
</evidence>
<comment type="caution">
    <text evidence="1">The sequence shown here is derived from an EMBL/GenBank/DDBJ whole genome shotgun (WGS) entry which is preliminary data.</text>
</comment>
<name>A0ABV4JMY6_9BACT</name>
<accession>A0ABV4JMY6</accession>
<organism evidence="1 2">
    <name type="scientific">Halodesulfovibrio aestuarii</name>
    <dbReference type="NCBI Taxonomy" id="126333"/>
    <lineage>
        <taxon>Bacteria</taxon>
        <taxon>Pseudomonadati</taxon>
        <taxon>Thermodesulfobacteriota</taxon>
        <taxon>Desulfovibrionia</taxon>
        <taxon>Desulfovibrionales</taxon>
        <taxon>Desulfovibrionaceae</taxon>
        <taxon>Halodesulfovibrio</taxon>
    </lineage>
</organism>
<keyword evidence="2" id="KW-1185">Reference proteome</keyword>
<evidence type="ECO:0000313" key="2">
    <source>
        <dbReference type="Proteomes" id="UP001568358"/>
    </source>
</evidence>
<protein>
    <recommendedName>
        <fullName evidence="3">N-acetyltransferase domain-containing protein</fullName>
    </recommendedName>
</protein>
<dbReference type="SUPFAM" id="SSF55729">
    <property type="entry name" value="Acyl-CoA N-acyltransferases (Nat)"/>
    <property type="match status" value="1"/>
</dbReference>
<proteinExistence type="predicted"/>
<dbReference type="InterPro" id="IPR016181">
    <property type="entry name" value="Acyl_CoA_acyltransferase"/>
</dbReference>
<dbReference type="EMBL" id="JBFSOO010000001">
    <property type="protein sequence ID" value="MEZ6852113.1"/>
    <property type="molecule type" value="Genomic_DNA"/>
</dbReference>
<dbReference type="RefSeq" id="WP_371149786.1">
    <property type="nucleotide sequence ID" value="NZ_JBFSOO010000001.1"/>
</dbReference>
<evidence type="ECO:0008006" key="3">
    <source>
        <dbReference type="Google" id="ProtNLM"/>
    </source>
</evidence>